<evidence type="ECO:0000313" key="1">
    <source>
        <dbReference type="EMBL" id="BDB55262.1"/>
    </source>
</evidence>
<dbReference type="EMBL" id="AP025184">
    <property type="protein sequence ID" value="BDB55262.1"/>
    <property type="molecule type" value="Genomic_DNA"/>
</dbReference>
<keyword evidence="2" id="KW-1185">Reference proteome</keyword>
<dbReference type="Proteomes" id="UP001319867">
    <property type="component" value="Chromosome"/>
</dbReference>
<evidence type="ECO:0000313" key="2">
    <source>
        <dbReference type="Proteomes" id="UP001319867"/>
    </source>
</evidence>
<name>A0ABN6L0Q8_9FLAO</name>
<protein>
    <submittedName>
        <fullName evidence="1">Uncharacterized protein</fullName>
    </submittedName>
</protein>
<gene>
    <name evidence="1" type="ORF">GENT5_15670</name>
</gene>
<sequence>MDTQKLQNDKLHLIQWITQIQDHILIEKIKSLMCTSNESLDYIKQLKENETLMNKDEECIGSKIKYEL</sequence>
<accession>A0ABN6L0Q8</accession>
<organism evidence="1 2">
    <name type="scientific">Flavobacterium ammoniigenes</name>
    <dbReference type="NCBI Taxonomy" id="1751095"/>
    <lineage>
        <taxon>Bacteria</taxon>
        <taxon>Pseudomonadati</taxon>
        <taxon>Bacteroidota</taxon>
        <taxon>Flavobacteriia</taxon>
        <taxon>Flavobacteriales</taxon>
        <taxon>Flavobacteriaceae</taxon>
        <taxon>Flavobacterium</taxon>
    </lineage>
</organism>
<proteinExistence type="predicted"/>
<dbReference type="RefSeq" id="WP_229316647.1">
    <property type="nucleotide sequence ID" value="NZ_AP025184.1"/>
</dbReference>
<reference evidence="1 2" key="1">
    <citation type="journal article" date="2022" name="Int. J. Syst. Evol. Microbiol.">
        <title>Flavobacterium ammonificans sp. nov. and Flavobacterium ammoniigenes sp. nov., ammonifying bacteria isolated from surface river water.</title>
        <authorList>
            <person name="Watanabe K."/>
            <person name="Kitamura T."/>
            <person name="Ogata Y."/>
            <person name="Shindo C."/>
            <person name="Suda W."/>
        </authorList>
    </citation>
    <scope>NUCLEOTIDE SEQUENCE [LARGE SCALE GENOMIC DNA]</scope>
    <source>
        <strain evidence="1 2">GENT5</strain>
    </source>
</reference>
<reference evidence="1 2" key="2">
    <citation type="journal article" date="2022" name="Microorganisms">
        <title>Complete Genome Sequences of Two Flavobacterium ammonificans Strains and a Flavobacterium ammoniigenes Strain of Ammonifying Bacterioplankton Isolated from Surface River Water.</title>
        <authorList>
            <person name="Suda W."/>
            <person name="Ogata Y."/>
            <person name="Shindo C."/>
            <person name="Watanabe K."/>
        </authorList>
    </citation>
    <scope>NUCLEOTIDE SEQUENCE [LARGE SCALE GENOMIC DNA]</scope>
    <source>
        <strain evidence="1 2">GENT5</strain>
    </source>
</reference>